<feature type="compositionally biased region" description="Low complexity" evidence="1">
    <location>
        <begin position="249"/>
        <end position="263"/>
    </location>
</feature>
<evidence type="ECO:0000256" key="1">
    <source>
        <dbReference type="SAM" id="MobiDB-lite"/>
    </source>
</evidence>
<accession>A0A067PXY2</accession>
<organism evidence="3 4">
    <name type="scientific">Jaapia argillacea MUCL 33604</name>
    <dbReference type="NCBI Taxonomy" id="933084"/>
    <lineage>
        <taxon>Eukaryota</taxon>
        <taxon>Fungi</taxon>
        <taxon>Dikarya</taxon>
        <taxon>Basidiomycota</taxon>
        <taxon>Agaricomycotina</taxon>
        <taxon>Agaricomycetes</taxon>
        <taxon>Agaricomycetidae</taxon>
        <taxon>Jaapiales</taxon>
        <taxon>Jaapiaceae</taxon>
        <taxon>Jaapia</taxon>
    </lineage>
</organism>
<dbReference type="Pfam" id="PF06911">
    <property type="entry name" value="Senescence"/>
    <property type="match status" value="1"/>
</dbReference>
<dbReference type="GO" id="GO:0005886">
    <property type="term" value="C:plasma membrane"/>
    <property type="evidence" value="ECO:0007669"/>
    <property type="project" value="TreeGrafter"/>
</dbReference>
<reference evidence="4" key="1">
    <citation type="journal article" date="2014" name="Proc. Natl. Acad. Sci. U.S.A.">
        <title>Extensive sampling of basidiomycete genomes demonstrates inadequacy of the white-rot/brown-rot paradigm for wood decay fungi.</title>
        <authorList>
            <person name="Riley R."/>
            <person name="Salamov A.A."/>
            <person name="Brown D.W."/>
            <person name="Nagy L.G."/>
            <person name="Floudas D."/>
            <person name="Held B.W."/>
            <person name="Levasseur A."/>
            <person name="Lombard V."/>
            <person name="Morin E."/>
            <person name="Otillar R."/>
            <person name="Lindquist E.A."/>
            <person name="Sun H."/>
            <person name="LaButti K.M."/>
            <person name="Schmutz J."/>
            <person name="Jabbour D."/>
            <person name="Luo H."/>
            <person name="Baker S.E."/>
            <person name="Pisabarro A.G."/>
            <person name="Walton J.D."/>
            <person name="Blanchette R.A."/>
            <person name="Henrissat B."/>
            <person name="Martin F."/>
            <person name="Cullen D."/>
            <person name="Hibbett D.S."/>
            <person name="Grigoriev I.V."/>
        </authorList>
    </citation>
    <scope>NUCLEOTIDE SEQUENCE [LARGE SCALE GENOMIC DNA]</scope>
    <source>
        <strain evidence="4">MUCL 33604</strain>
    </source>
</reference>
<evidence type="ECO:0000259" key="2">
    <source>
        <dbReference type="Pfam" id="PF06911"/>
    </source>
</evidence>
<protein>
    <recommendedName>
        <fullName evidence="2">Senescence domain-containing protein</fullName>
    </recommendedName>
</protein>
<dbReference type="InterPro" id="IPR009686">
    <property type="entry name" value="Senescence/spartin_C"/>
</dbReference>
<dbReference type="HOGENOM" id="CLU_535408_0_0_1"/>
<dbReference type="InParanoid" id="A0A067PXY2"/>
<dbReference type="OrthoDB" id="20821at2759"/>
<dbReference type="GO" id="GO:0051301">
    <property type="term" value="P:cell division"/>
    <property type="evidence" value="ECO:0007669"/>
    <property type="project" value="TreeGrafter"/>
</dbReference>
<gene>
    <name evidence="3" type="ORF">JAAARDRAFT_33259</name>
</gene>
<keyword evidence="4" id="KW-1185">Reference proteome</keyword>
<dbReference type="PANTHER" id="PTHR21068">
    <property type="entry name" value="SPARTIN"/>
    <property type="match status" value="1"/>
</dbReference>
<name>A0A067PXY2_9AGAM</name>
<dbReference type="AlphaFoldDB" id="A0A067PXY2"/>
<evidence type="ECO:0000313" key="4">
    <source>
        <dbReference type="Proteomes" id="UP000027265"/>
    </source>
</evidence>
<feature type="region of interest" description="Disordered" evidence="1">
    <location>
        <begin position="314"/>
        <end position="386"/>
    </location>
</feature>
<proteinExistence type="predicted"/>
<dbReference type="Proteomes" id="UP000027265">
    <property type="component" value="Unassembled WGS sequence"/>
</dbReference>
<dbReference type="EMBL" id="KL197715">
    <property type="protein sequence ID" value="KDQ59683.1"/>
    <property type="molecule type" value="Genomic_DNA"/>
</dbReference>
<sequence length="492" mass="53025">MVFVQPDAFVLLSLPNATIRSGSGSWTGTLNVECVTIILQDASSGREVYLIFHLDAFEAPIDPTRPISLSCSAKGRVYTFGAGDGTYSNSADIVISFPNPRTNESHLLEDFETFDSVLTQYADDFRKPKAMETSTMGDKKVMNEKEDFRGQLVLMDQDNGEIVGELDRKLRVREDPSLGENGRENEAVLIELPDEDGELLAQDVFVRAIPPGEENWMTTGASYVSYAISAGTNLFLSGLTTASNYYISNSSPSQPSTSTNPNEPAKPPLPVVFLTSASTRKGLQQVHAASGQAVKISQKTISLVESMISRAVGGVGSNAGKGKQAPSSSSTLGAPSKPALPPRRSPSPTPPAYTAEKPRLPPRPSTDSIPTTSSPPPQDATTTLSTKDRIILSASLILSTIDSSTRQILDVGTENVGRIMGHKYGPEAEANTKLLMHTGRNVVLVYIDMRGMGRRALVKKAGKEFVKGRVSSRKSGEWTMCWCAACRIRTDC</sequence>
<feature type="compositionally biased region" description="Pro residues" evidence="1">
    <location>
        <begin position="338"/>
        <end position="351"/>
    </location>
</feature>
<dbReference type="PANTHER" id="PTHR21068:SF43">
    <property type="entry name" value="SPARTIN"/>
    <property type="match status" value="1"/>
</dbReference>
<evidence type="ECO:0000313" key="3">
    <source>
        <dbReference type="EMBL" id="KDQ59683.1"/>
    </source>
</evidence>
<dbReference type="InterPro" id="IPR045036">
    <property type="entry name" value="Spartin-like"/>
</dbReference>
<dbReference type="STRING" id="933084.A0A067PXY2"/>
<feature type="region of interest" description="Disordered" evidence="1">
    <location>
        <begin position="249"/>
        <end position="270"/>
    </location>
</feature>
<feature type="domain" description="Senescence" evidence="2">
    <location>
        <begin position="215"/>
        <end position="463"/>
    </location>
</feature>